<evidence type="ECO:0000313" key="3">
    <source>
        <dbReference type="Proteomes" id="UP000266305"/>
    </source>
</evidence>
<dbReference type="GO" id="GO:0004519">
    <property type="term" value="F:endonuclease activity"/>
    <property type="evidence" value="ECO:0007669"/>
    <property type="project" value="InterPro"/>
</dbReference>
<dbReference type="SUPFAM" id="SSF52980">
    <property type="entry name" value="Restriction endonuclease-like"/>
    <property type="match status" value="1"/>
</dbReference>
<gene>
    <name evidence="2" type="ORF">D1114_22585</name>
</gene>
<sequence>MSSIRSIDLRLIDDLVEFVRGRGYVLDFSDTSFSQFFAAEVDVDIDDPIYAEHGGSKGKRLRCFLQKIDDATAARTLQALWEHRTEWLARTGEQDPVLNAEGRYLTLLARLTGQPSGGAGDQPKPAFNWHLLTELRDELIRVETLPPHERGYAFEAFLRRCFEVAGLKAREPFRNTGEQIDGSFLLADETYLLEAKWHSSPTGVSDLHVFHGKLDQKAAWARGLFVSYTGFTSEGLTAFGSGKRLICMDGRDIYDALDRQVPLKTVLERKVRRAAETGRTFIPVRELFDQSGGSR</sequence>
<comment type="caution">
    <text evidence="2">The sequence shown here is derived from an EMBL/GenBank/DDBJ whole genome shotgun (WGS) entry which is preliminary data.</text>
</comment>
<dbReference type="GO" id="GO:0009307">
    <property type="term" value="P:DNA restriction-modification system"/>
    <property type="evidence" value="ECO:0007669"/>
    <property type="project" value="InterPro"/>
</dbReference>
<reference evidence="2 3" key="1">
    <citation type="submission" date="2018-08" db="EMBL/GenBank/DDBJ databases">
        <title>Draft genome sequence of Rhodobacter sphaeroides FY.</title>
        <authorList>
            <person name="Rayyan A."/>
            <person name="Meyer T.E."/>
            <person name="Kyndt J.A."/>
        </authorList>
    </citation>
    <scope>NUCLEOTIDE SEQUENCE [LARGE SCALE GENOMIC DNA]</scope>
    <source>
        <strain evidence="2 3">FY</strain>
    </source>
</reference>
<organism evidence="2 3">
    <name type="scientific">Cereibacter sphaeroides</name>
    <name type="common">Rhodobacter sphaeroides</name>
    <dbReference type="NCBI Taxonomy" id="1063"/>
    <lineage>
        <taxon>Bacteria</taxon>
        <taxon>Pseudomonadati</taxon>
        <taxon>Pseudomonadota</taxon>
        <taxon>Alphaproteobacteria</taxon>
        <taxon>Rhodobacterales</taxon>
        <taxon>Paracoccaceae</taxon>
        <taxon>Cereibacter</taxon>
    </lineage>
</organism>
<name>A0AAX1UEK3_CERSP</name>
<evidence type="ECO:0000313" key="2">
    <source>
        <dbReference type="EMBL" id="RHZ90693.1"/>
    </source>
</evidence>
<dbReference type="InterPro" id="IPR011335">
    <property type="entry name" value="Restrct_endonuc-II-like"/>
</dbReference>
<dbReference type="EMBL" id="QWGP01000050">
    <property type="protein sequence ID" value="RHZ90693.1"/>
    <property type="molecule type" value="Genomic_DNA"/>
</dbReference>
<dbReference type="Proteomes" id="UP000266305">
    <property type="component" value="Unassembled WGS sequence"/>
</dbReference>
<proteinExistence type="predicted"/>
<feature type="domain" description="Restriction endonuclease type IV Mrr" evidence="1">
    <location>
        <begin position="151"/>
        <end position="255"/>
    </location>
</feature>
<evidence type="ECO:0000259" key="1">
    <source>
        <dbReference type="Pfam" id="PF04471"/>
    </source>
</evidence>
<dbReference type="Pfam" id="PF04471">
    <property type="entry name" value="Mrr_cat"/>
    <property type="match status" value="1"/>
</dbReference>
<dbReference type="GO" id="GO:0003677">
    <property type="term" value="F:DNA binding"/>
    <property type="evidence" value="ECO:0007669"/>
    <property type="project" value="InterPro"/>
</dbReference>
<dbReference type="InterPro" id="IPR007560">
    <property type="entry name" value="Restrct_endonuc_IV_Mrr"/>
</dbReference>
<dbReference type="AlphaFoldDB" id="A0AAX1UEK3"/>
<accession>A0AAX1UEK3</accession>
<protein>
    <submittedName>
        <fullName evidence="2">DUF3644 domain-containing protein</fullName>
    </submittedName>
</protein>